<dbReference type="Pfam" id="PF07445">
    <property type="entry name" value="PriC"/>
    <property type="match status" value="1"/>
</dbReference>
<feature type="coiled-coil region" evidence="1">
    <location>
        <begin position="76"/>
        <end position="103"/>
    </location>
</feature>
<protein>
    <submittedName>
        <fullName evidence="2">Primosomal replication protein</fullName>
    </submittedName>
</protein>
<organism evidence="2 3">
    <name type="scientific">Vibrio gelatinilyticus</name>
    <dbReference type="NCBI Taxonomy" id="2893468"/>
    <lineage>
        <taxon>Bacteria</taxon>
        <taxon>Pseudomonadati</taxon>
        <taxon>Pseudomonadota</taxon>
        <taxon>Gammaproteobacteria</taxon>
        <taxon>Vibrionales</taxon>
        <taxon>Vibrionaceae</taxon>
        <taxon>Vibrio</taxon>
    </lineage>
</organism>
<dbReference type="InterPro" id="IPR010890">
    <property type="entry name" value="PriC"/>
</dbReference>
<name>A0A9X1W703_9VIBR</name>
<sequence>MNFTDVEQRLEQLALRAAEVDRTRGEHHQILFDEHLFSRKSRLVVPYVNEAKSTLETLLKERKADRLTDLRAAYLAERLVSQIEALQRELSTISIRKNELKHKHHFRRPINEIYQDLAQHKEWERRLMEMVLEKTHILEKSSSFDQQEAQQHLLATEQRLKRCQEAIIKLENQITYREKNQ</sequence>
<evidence type="ECO:0000313" key="3">
    <source>
        <dbReference type="Proteomes" id="UP001139488"/>
    </source>
</evidence>
<dbReference type="Gene3D" id="1.20.1270.340">
    <property type="match status" value="1"/>
</dbReference>
<feature type="coiled-coil region" evidence="1">
    <location>
        <begin position="146"/>
        <end position="173"/>
    </location>
</feature>
<dbReference type="AlphaFoldDB" id="A0A9X1W703"/>
<keyword evidence="3" id="KW-1185">Reference proteome</keyword>
<dbReference type="EMBL" id="JAJNNZ010000001">
    <property type="protein sequence ID" value="MCJ2375367.1"/>
    <property type="molecule type" value="Genomic_DNA"/>
</dbReference>
<gene>
    <name evidence="2" type="ORF">LNL84_00805</name>
</gene>
<reference evidence="2" key="1">
    <citation type="submission" date="2021-11" db="EMBL/GenBank/DDBJ databases">
        <title>Vibrio ZSDE26 sp. nov. and Vibrio ZSDZ34 sp. nov., isolated from coastal seawater in Qingdao.</title>
        <authorList>
            <person name="Zhang P."/>
        </authorList>
    </citation>
    <scope>NUCLEOTIDE SEQUENCE</scope>
    <source>
        <strain evidence="2">ZSDZ34</strain>
    </source>
</reference>
<dbReference type="InterPro" id="IPR038338">
    <property type="entry name" value="PriC_sf"/>
</dbReference>
<accession>A0A9X1W703</accession>
<evidence type="ECO:0000256" key="1">
    <source>
        <dbReference type="SAM" id="Coils"/>
    </source>
</evidence>
<dbReference type="Proteomes" id="UP001139488">
    <property type="component" value="Unassembled WGS sequence"/>
</dbReference>
<dbReference type="RefSeq" id="WP_244354311.1">
    <property type="nucleotide sequence ID" value="NZ_JAJNNZ010000001.1"/>
</dbReference>
<keyword evidence="1" id="KW-0175">Coiled coil</keyword>
<proteinExistence type="predicted"/>
<comment type="caution">
    <text evidence="2">The sequence shown here is derived from an EMBL/GenBank/DDBJ whole genome shotgun (WGS) entry which is preliminary data.</text>
</comment>
<evidence type="ECO:0000313" key="2">
    <source>
        <dbReference type="EMBL" id="MCJ2375367.1"/>
    </source>
</evidence>